<keyword evidence="8" id="KW-0624">Polysaccharide degradation</keyword>
<dbReference type="PANTHER" id="PTHR10353">
    <property type="entry name" value="GLYCOSYL HYDROLASE"/>
    <property type="match status" value="1"/>
</dbReference>
<evidence type="ECO:0000313" key="10">
    <source>
        <dbReference type="EMBL" id="MBD9698491.1"/>
    </source>
</evidence>
<keyword evidence="5" id="KW-0136">Cellulose degradation</keyword>
<evidence type="ECO:0000256" key="3">
    <source>
        <dbReference type="ARBA" id="ARBA00012744"/>
    </source>
</evidence>
<dbReference type="InterPro" id="IPR017736">
    <property type="entry name" value="Glyco_hydro_1_beta-glucosidase"/>
</dbReference>
<dbReference type="NCBIfam" id="TIGR03356">
    <property type="entry name" value="BGL"/>
    <property type="match status" value="1"/>
</dbReference>
<evidence type="ECO:0000256" key="7">
    <source>
        <dbReference type="ARBA" id="ARBA00023295"/>
    </source>
</evidence>
<dbReference type="Gene3D" id="3.20.20.80">
    <property type="entry name" value="Glycosidases"/>
    <property type="match status" value="1"/>
</dbReference>
<dbReference type="EC" id="3.2.1.21" evidence="3 9"/>
<evidence type="ECO:0000313" key="11">
    <source>
        <dbReference type="Proteomes" id="UP000642107"/>
    </source>
</evidence>
<dbReference type="PROSITE" id="PS00653">
    <property type="entry name" value="GLYCOSYL_HYDROL_F1_2"/>
    <property type="match status" value="1"/>
</dbReference>
<organism evidence="10 11">
    <name type="scientific">Flavimobilis rhizosphaerae</name>
    <dbReference type="NCBI Taxonomy" id="2775421"/>
    <lineage>
        <taxon>Bacteria</taxon>
        <taxon>Bacillati</taxon>
        <taxon>Actinomycetota</taxon>
        <taxon>Actinomycetes</taxon>
        <taxon>Micrococcales</taxon>
        <taxon>Jonesiaceae</taxon>
        <taxon>Flavimobilis</taxon>
    </lineage>
</organism>
<evidence type="ECO:0000256" key="8">
    <source>
        <dbReference type="ARBA" id="ARBA00023326"/>
    </source>
</evidence>
<keyword evidence="4 9" id="KW-0378">Hydrolase</keyword>
<dbReference type="PANTHER" id="PTHR10353:SF36">
    <property type="entry name" value="LP05116P"/>
    <property type="match status" value="1"/>
</dbReference>
<keyword evidence="7 9" id="KW-0326">Glycosidase</keyword>
<reference evidence="10 11" key="1">
    <citation type="submission" date="2020-09" db="EMBL/GenBank/DDBJ databases">
        <title>Flavimobilis rhizosphaerae sp. nov., isolated from rhizosphere soil of Spartina alterniflora.</title>
        <authorList>
            <person name="Hanqin C."/>
        </authorList>
    </citation>
    <scope>NUCLEOTIDE SEQUENCE [LARGE SCALE GENOMIC DNA]</scope>
    <source>
        <strain evidence="10 11">GY 10621</strain>
    </source>
</reference>
<evidence type="ECO:0000256" key="1">
    <source>
        <dbReference type="ARBA" id="ARBA00000448"/>
    </source>
</evidence>
<evidence type="ECO:0000256" key="2">
    <source>
        <dbReference type="ARBA" id="ARBA00010838"/>
    </source>
</evidence>
<dbReference type="Proteomes" id="UP000642107">
    <property type="component" value="Unassembled WGS sequence"/>
</dbReference>
<dbReference type="Pfam" id="PF00232">
    <property type="entry name" value="Glyco_hydro_1"/>
    <property type="match status" value="1"/>
</dbReference>
<keyword evidence="6" id="KW-0119">Carbohydrate metabolism</keyword>
<evidence type="ECO:0000256" key="9">
    <source>
        <dbReference type="RuleBase" id="RU361175"/>
    </source>
</evidence>
<dbReference type="InterPro" id="IPR033132">
    <property type="entry name" value="GH_1_N_CS"/>
</dbReference>
<dbReference type="RefSeq" id="WP_192277690.1">
    <property type="nucleotide sequence ID" value="NZ_JACZDF010000001.1"/>
</dbReference>
<proteinExistence type="inferred from homology"/>
<dbReference type="PRINTS" id="PR00131">
    <property type="entry name" value="GLHYDRLASE1"/>
</dbReference>
<evidence type="ECO:0000256" key="6">
    <source>
        <dbReference type="ARBA" id="ARBA00023277"/>
    </source>
</evidence>
<dbReference type="SUPFAM" id="SSF51445">
    <property type="entry name" value="(Trans)glycosidases"/>
    <property type="match status" value="1"/>
</dbReference>
<protein>
    <recommendedName>
        <fullName evidence="3 9">Beta-glucosidase</fullName>
        <ecNumber evidence="3 9">3.2.1.21</ecNumber>
    </recommendedName>
</protein>
<name>A0ABR9DMZ2_9MICO</name>
<keyword evidence="11" id="KW-1185">Reference proteome</keyword>
<dbReference type="EMBL" id="JACZDF010000001">
    <property type="protein sequence ID" value="MBD9698491.1"/>
    <property type="molecule type" value="Genomic_DNA"/>
</dbReference>
<evidence type="ECO:0000256" key="4">
    <source>
        <dbReference type="ARBA" id="ARBA00022801"/>
    </source>
</evidence>
<evidence type="ECO:0000256" key="5">
    <source>
        <dbReference type="ARBA" id="ARBA00023001"/>
    </source>
</evidence>
<comment type="caution">
    <text evidence="10">The sequence shown here is derived from an EMBL/GenBank/DDBJ whole genome shotgun (WGS) entry which is preliminary data.</text>
</comment>
<dbReference type="InterPro" id="IPR001360">
    <property type="entry name" value="Glyco_hydro_1"/>
</dbReference>
<comment type="similarity">
    <text evidence="2 9">Belongs to the glycosyl hydrolase 1 family.</text>
</comment>
<dbReference type="GO" id="GO:0004565">
    <property type="term" value="F:beta-galactosidase activity"/>
    <property type="evidence" value="ECO:0007669"/>
    <property type="project" value="UniProtKB-EC"/>
</dbReference>
<sequence>MTDPRTFPADFLWGTATASYQIEGAATEGGRSPSIWDTFSHTPGKVLGGDTGDVAVDHYHRWEEDVQHLADLGVGAYRLSIAWPRVQPDGRGELNREGVEFYSKLVDALLARGIKPVVTLYHWDLPQVLEDAGGWRNRETAELFGEYARHMARELGDRVAMWTTLNEPWCAAFLGYGNGQHAPGITDDLAALEASHHLNLAHGLAVRAIRDELGEDAPVSVTLNLHVVRPADPENPGDVESARRIDAVGNRIYTGPMLEGAYPDDLLADTSSITDWSFVRDGDLETIHQPLTSLGVNYYDVTIVAAPTGEPVGDHPTPWAGCRDVVWADRPGEKTAMGWGIDETGLTELLTNLSARYPGLPLMVTENGAAFDDEVSADGAVHDPRRIDYYARHVEAVGKALDAGADVRGYFAWSLLDNFEWSFGYERRFGIIRVDYDTLERTWKDSAHWFRELVTTGTPPALPYTPAR</sequence>
<gene>
    <name evidence="10" type="ORF">IGS67_03140</name>
</gene>
<comment type="catalytic activity">
    <reaction evidence="1 9">
        <text>Hydrolysis of terminal, non-reducing beta-D-glucosyl residues with release of beta-D-glucose.</text>
        <dbReference type="EC" id="3.2.1.21"/>
    </reaction>
</comment>
<accession>A0ABR9DMZ2</accession>
<dbReference type="InterPro" id="IPR017853">
    <property type="entry name" value="GH"/>
</dbReference>